<evidence type="ECO:0000256" key="2">
    <source>
        <dbReference type="ARBA" id="ARBA00022860"/>
    </source>
</evidence>
<keyword evidence="2" id="KW-0112">Calmodulin-binding</keyword>
<dbReference type="AlphaFoldDB" id="A0A8T2TH84"/>
<evidence type="ECO:0000256" key="1">
    <source>
        <dbReference type="ARBA" id="ARBA00022528"/>
    </source>
</evidence>
<reference evidence="6" key="1">
    <citation type="submission" date="2021-08" db="EMBL/GenBank/DDBJ databases">
        <title>WGS assembly of Ceratopteris richardii.</title>
        <authorList>
            <person name="Marchant D.B."/>
            <person name="Chen G."/>
            <person name="Jenkins J."/>
            <person name="Shu S."/>
            <person name="Leebens-Mack J."/>
            <person name="Grimwood J."/>
            <person name="Schmutz J."/>
            <person name="Soltis P."/>
            <person name="Soltis D."/>
            <person name="Chen Z.-H."/>
        </authorList>
    </citation>
    <scope>NUCLEOTIDE SEQUENCE</scope>
    <source>
        <strain evidence="6">Whitten #5841</strain>
        <tissue evidence="6">Leaf</tissue>
    </source>
</reference>
<feature type="region of interest" description="Disordered" evidence="5">
    <location>
        <begin position="993"/>
        <end position="1012"/>
    </location>
</feature>
<feature type="region of interest" description="Disordered" evidence="5">
    <location>
        <begin position="15"/>
        <end position="48"/>
    </location>
</feature>
<feature type="compositionally biased region" description="Polar residues" evidence="5">
    <location>
        <begin position="810"/>
        <end position="829"/>
    </location>
</feature>
<feature type="compositionally biased region" description="Low complexity" evidence="5">
    <location>
        <begin position="475"/>
        <end position="488"/>
    </location>
</feature>
<dbReference type="GO" id="GO:0005516">
    <property type="term" value="F:calmodulin binding"/>
    <property type="evidence" value="ECO:0007669"/>
    <property type="project" value="UniProtKB-KW"/>
</dbReference>
<comment type="function">
    <text evidence="4">May be involved in cooperative interactions with calmodulins or calmodulin-like proteins. Recruits calmodulin proteins to microtubules, thus being a potential scaffold in cellular signaling and trafficking. May associate with nucleic acids and regulate gene expression at the transcriptional or post-transcriptional level.</text>
</comment>
<feature type="compositionally biased region" description="Basic residues" evidence="5">
    <location>
        <begin position="21"/>
        <end position="39"/>
    </location>
</feature>
<feature type="compositionally biased region" description="Basic and acidic residues" evidence="5">
    <location>
        <begin position="892"/>
        <end position="912"/>
    </location>
</feature>
<dbReference type="OrthoDB" id="1905649at2759"/>
<name>A0A8T2TH84_CERRI</name>
<feature type="region of interest" description="Disordered" evidence="5">
    <location>
        <begin position="1020"/>
        <end position="1049"/>
    </location>
</feature>
<dbReference type="PANTHER" id="PTHR32295">
    <property type="entry name" value="IQ-DOMAIN 5-RELATED"/>
    <property type="match status" value="1"/>
</dbReference>
<feature type="region of interest" description="Disordered" evidence="5">
    <location>
        <begin position="471"/>
        <end position="516"/>
    </location>
</feature>
<keyword evidence="7" id="KW-1185">Reference proteome</keyword>
<dbReference type="Pfam" id="PF00612">
    <property type="entry name" value="IQ"/>
    <property type="match status" value="1"/>
</dbReference>
<dbReference type="EMBL" id="CM035417">
    <property type="protein sequence ID" value="KAH7422732.1"/>
    <property type="molecule type" value="Genomic_DNA"/>
</dbReference>
<dbReference type="Proteomes" id="UP000825935">
    <property type="component" value="Chromosome 12"/>
</dbReference>
<accession>A0A8T2TH84</accession>
<feature type="region of interest" description="Disordered" evidence="5">
    <location>
        <begin position="768"/>
        <end position="982"/>
    </location>
</feature>
<evidence type="ECO:0000256" key="4">
    <source>
        <dbReference type="ARBA" id="ARBA00045534"/>
    </source>
</evidence>
<gene>
    <name evidence="6" type="ORF">KP509_12G022600</name>
</gene>
<dbReference type="SUPFAM" id="SSF52540">
    <property type="entry name" value="P-loop containing nucleoside triphosphate hydrolases"/>
    <property type="match status" value="1"/>
</dbReference>
<comment type="similarity">
    <text evidence="3">Belongs to the IQD family.</text>
</comment>
<evidence type="ECO:0000256" key="5">
    <source>
        <dbReference type="SAM" id="MobiDB-lite"/>
    </source>
</evidence>
<protein>
    <recommendedName>
        <fullName evidence="8">DUF4005 domain-containing protein</fullName>
    </recommendedName>
</protein>
<dbReference type="InterPro" id="IPR027417">
    <property type="entry name" value="P-loop_NTPase"/>
</dbReference>
<dbReference type="SMART" id="SM00015">
    <property type="entry name" value="IQ"/>
    <property type="match status" value="3"/>
</dbReference>
<organism evidence="6 7">
    <name type="scientific">Ceratopteris richardii</name>
    <name type="common">Triangle waterfern</name>
    <dbReference type="NCBI Taxonomy" id="49495"/>
    <lineage>
        <taxon>Eukaryota</taxon>
        <taxon>Viridiplantae</taxon>
        <taxon>Streptophyta</taxon>
        <taxon>Embryophyta</taxon>
        <taxon>Tracheophyta</taxon>
        <taxon>Polypodiopsida</taxon>
        <taxon>Polypodiidae</taxon>
        <taxon>Polypodiales</taxon>
        <taxon>Pteridineae</taxon>
        <taxon>Pteridaceae</taxon>
        <taxon>Parkerioideae</taxon>
        <taxon>Ceratopteris</taxon>
    </lineage>
</organism>
<dbReference type="InterPro" id="IPR000048">
    <property type="entry name" value="IQ_motif_EF-hand-BS"/>
</dbReference>
<dbReference type="SUPFAM" id="SSF57997">
    <property type="entry name" value="Tropomyosin"/>
    <property type="match status" value="1"/>
</dbReference>
<feature type="compositionally biased region" description="Basic and acidic residues" evidence="5">
    <location>
        <begin position="926"/>
        <end position="982"/>
    </location>
</feature>
<sequence>MGRSGKLLKALLAAVRALKPPTKRNGSHKKSNAGRRPKKAAKEKCLWTLGRHSTRKRESLSSSASVLDTPEIKSIHVEDSNVKDVLLSSGSVTSGSLHASRSLDSTEEKSIIGIGAPAVVKDVEQEEIAVIKIQAAIRRYLTVQRICRSVRALVRIQAVVRGRIVRKRAATSLRCMQAIVRVQALARGYRIRSSELGHLIQEHIRQTREQRSISEGAGRINSIDALQQMQENAQIRQDLDLKRRCALVYAFSQELNKCTEKQKSLSSLNFQPDRRNWIWVWLERWMATKYMGKTQHGVGKQQQSVISETQQRNKNASLCAKVLETDRSGSQLESAGDKHPVFIGPEIISEDVTGAAHQFEEGRFIIEDREIQCETEETKDVETICEVQDEVVEQAIKDKETTSIIVGGETTSRGVQKCAEEGNGVEDSCLVRNAETERGDVDFVLESSALGDDELEFSDDFVKKSVDAKLLPKQSSSSSPRSPVSTTTFQNAQATTPSPPVPPPSSSSSDWSSAAGPMLQNSELTIQAPLLSPPLIQSMEESESCTAERRKELSIINNNYPSTDVLDSASCLAERFSNANTPTVHTTLGTSAPSDFEDATSAFPCPITEQVNVFCPSGTLKNISDSPTAVNEISLGSSSIPEGDGNMHHKYANSTSMSDFRLQSSLPSHVSSPEVLPSAIQRHTLCTPLVIPNVTNEDMLDVAEEEMVDESHQQLTSMDSMLSVADGVVSCGADLYLDQSSVNADGGEIEELALRSDAPFNVLTANESVQNLSNSDQPDEGNDLRTDEASQDLSRSDDRINVLRTDRTVQNDPSTEVNGTSDTLGSSGNDHMKEMLTDNHLTSSPIMHGRQKEAVSPSIPNYMNTTQSSKAKMRSPSLKSEFPKLKSASPKPKFDLSKVKADSSHTKTDVTPKRRHDSPKQMLDSPKLRLESPKQRLDSPNRRLESPKQRLESPKQRFESPKQRLESPKQKHDYAKYKVDSDTTQKAETLVKRRHSFPGAEVKGSLGSNKPLMHVRATNKGNQSALLRGETGMEDLPRSNGHPRSRMEK</sequence>
<proteinExistence type="inferred from homology"/>
<keyword evidence="1" id="KW-0150">Chloroplast</keyword>
<evidence type="ECO:0008006" key="8">
    <source>
        <dbReference type="Google" id="ProtNLM"/>
    </source>
</evidence>
<dbReference type="EMBL" id="CM035417">
    <property type="protein sequence ID" value="KAH7422731.1"/>
    <property type="molecule type" value="Genomic_DNA"/>
</dbReference>
<keyword evidence="1" id="KW-0934">Plastid</keyword>
<dbReference type="EMBL" id="CM035417">
    <property type="protein sequence ID" value="KAH7422733.1"/>
    <property type="molecule type" value="Genomic_DNA"/>
</dbReference>
<dbReference type="PANTHER" id="PTHR32295:SF216">
    <property type="entry name" value="PROTEIN IQ-DOMAIN 3"/>
    <property type="match status" value="1"/>
</dbReference>
<evidence type="ECO:0000313" key="7">
    <source>
        <dbReference type="Proteomes" id="UP000825935"/>
    </source>
</evidence>
<evidence type="ECO:0000313" key="6">
    <source>
        <dbReference type="EMBL" id="KAH7422731.1"/>
    </source>
</evidence>
<feature type="compositionally biased region" description="Basic and acidic residues" evidence="5">
    <location>
        <begin position="782"/>
        <end position="809"/>
    </location>
</feature>
<feature type="compositionally biased region" description="Polar residues" evidence="5">
    <location>
        <begin position="858"/>
        <end position="870"/>
    </location>
</feature>
<comment type="caution">
    <text evidence="6">The sequence shown here is derived from an EMBL/GenBank/DDBJ whole genome shotgun (WGS) entry which is preliminary data.</text>
</comment>
<dbReference type="PROSITE" id="PS50096">
    <property type="entry name" value="IQ"/>
    <property type="match status" value="2"/>
</dbReference>
<evidence type="ECO:0000256" key="3">
    <source>
        <dbReference type="ARBA" id="ARBA00024341"/>
    </source>
</evidence>